<dbReference type="GeneID" id="43639374"/>
<evidence type="ECO:0000313" key="2">
    <source>
        <dbReference type="EMBL" id="KAE8135385.1"/>
    </source>
</evidence>
<dbReference type="Proteomes" id="UP000325672">
    <property type="component" value="Unassembled WGS sequence"/>
</dbReference>
<evidence type="ECO:0000313" key="3">
    <source>
        <dbReference type="Proteomes" id="UP000325672"/>
    </source>
</evidence>
<reference evidence="2 3" key="1">
    <citation type="submission" date="2019-04" db="EMBL/GenBank/DDBJ databases">
        <title>Friends and foes A comparative genomics study of 23 Aspergillus species from section Flavi.</title>
        <authorList>
            <consortium name="DOE Joint Genome Institute"/>
            <person name="Kjaerbolling I."/>
            <person name="Vesth T."/>
            <person name="Frisvad J.C."/>
            <person name="Nybo J.L."/>
            <person name="Theobald S."/>
            <person name="Kildgaard S."/>
            <person name="Isbrandt T."/>
            <person name="Kuo A."/>
            <person name="Sato A."/>
            <person name="Lyhne E.K."/>
            <person name="Kogle M.E."/>
            <person name="Wiebenga A."/>
            <person name="Kun R.S."/>
            <person name="Lubbers R.J."/>
            <person name="Makela M.R."/>
            <person name="Barry K."/>
            <person name="Chovatia M."/>
            <person name="Clum A."/>
            <person name="Daum C."/>
            <person name="Haridas S."/>
            <person name="He G."/>
            <person name="LaButti K."/>
            <person name="Lipzen A."/>
            <person name="Mondo S."/>
            <person name="Riley R."/>
            <person name="Salamov A."/>
            <person name="Simmons B.A."/>
            <person name="Magnuson J.K."/>
            <person name="Henrissat B."/>
            <person name="Mortensen U.H."/>
            <person name="Larsen T.O."/>
            <person name="Devries R.P."/>
            <person name="Grigoriev I.V."/>
            <person name="Machida M."/>
            <person name="Baker S.E."/>
            <person name="Andersen M.R."/>
        </authorList>
    </citation>
    <scope>NUCLEOTIDE SEQUENCE [LARGE SCALE GENOMIC DNA]</scope>
    <source>
        <strain evidence="2 3">CBS 117625</strain>
    </source>
</reference>
<dbReference type="EMBL" id="ML743594">
    <property type="protein sequence ID" value="KAE8135385.1"/>
    <property type="molecule type" value="Genomic_DNA"/>
</dbReference>
<proteinExistence type="predicted"/>
<protein>
    <submittedName>
        <fullName evidence="2">Uncharacterized protein</fullName>
    </submittedName>
</protein>
<keyword evidence="1" id="KW-0812">Transmembrane</keyword>
<keyword evidence="3" id="KW-1185">Reference proteome</keyword>
<dbReference type="RefSeq" id="XP_031911448.1">
    <property type="nucleotide sequence ID" value="XM_032055164.1"/>
</dbReference>
<accession>A0A5N6SLF6</accession>
<dbReference type="AlphaFoldDB" id="A0A5N6SLF6"/>
<organism evidence="2 3">
    <name type="scientific">Aspergillus pseudotamarii</name>
    <dbReference type="NCBI Taxonomy" id="132259"/>
    <lineage>
        <taxon>Eukaryota</taxon>
        <taxon>Fungi</taxon>
        <taxon>Dikarya</taxon>
        <taxon>Ascomycota</taxon>
        <taxon>Pezizomycotina</taxon>
        <taxon>Eurotiomycetes</taxon>
        <taxon>Eurotiomycetidae</taxon>
        <taxon>Eurotiales</taxon>
        <taxon>Aspergillaceae</taxon>
        <taxon>Aspergillus</taxon>
        <taxon>Aspergillus subgen. Circumdati</taxon>
    </lineage>
</organism>
<feature type="transmembrane region" description="Helical" evidence="1">
    <location>
        <begin position="56"/>
        <end position="76"/>
    </location>
</feature>
<name>A0A5N6SLF6_ASPPS</name>
<evidence type="ECO:0000256" key="1">
    <source>
        <dbReference type="SAM" id="Phobius"/>
    </source>
</evidence>
<feature type="transmembrane region" description="Helical" evidence="1">
    <location>
        <begin position="20"/>
        <end position="44"/>
    </location>
</feature>
<keyword evidence="1" id="KW-1133">Transmembrane helix</keyword>
<gene>
    <name evidence="2" type="ORF">BDV38DRAFT_252702</name>
</gene>
<keyword evidence="1" id="KW-0472">Membrane</keyword>
<sequence>MPANGTEILPPLLPVSPEDHGAWVITVSTILLIVVALATSVTLISRVRILRSLTWTDTFLVAATVSIPCCMFFAGIY</sequence>